<dbReference type="EMBL" id="QJKJ01006932">
    <property type="protein sequence ID" value="RDX84864.1"/>
    <property type="molecule type" value="Genomic_DNA"/>
</dbReference>
<sequence length="171" mass="19629">VKLKRVLIARIRGRRIKNPYIETLKQLEFELLSSQVNTLPEDQYLGYFTGGLQSNIKCRIHTFNPKSCLQAMQLARDIETKMAEIHPKTSSYTWQSKNWQQNSTAWLSKLKQGGNNINSGSVASSFSQNRDLASVFLSTGRKNEGDQRNSVEKKIKGLLHLTYQKLERKIK</sequence>
<keyword evidence="2" id="KW-1185">Reference proteome</keyword>
<feature type="non-terminal residue" evidence="1">
    <location>
        <position position="171"/>
    </location>
</feature>
<organism evidence="1 2">
    <name type="scientific">Mucuna pruriens</name>
    <name type="common">Velvet bean</name>
    <name type="synonym">Dolichos pruriens</name>
    <dbReference type="NCBI Taxonomy" id="157652"/>
    <lineage>
        <taxon>Eukaryota</taxon>
        <taxon>Viridiplantae</taxon>
        <taxon>Streptophyta</taxon>
        <taxon>Embryophyta</taxon>
        <taxon>Tracheophyta</taxon>
        <taxon>Spermatophyta</taxon>
        <taxon>Magnoliopsida</taxon>
        <taxon>eudicotyledons</taxon>
        <taxon>Gunneridae</taxon>
        <taxon>Pentapetalae</taxon>
        <taxon>rosids</taxon>
        <taxon>fabids</taxon>
        <taxon>Fabales</taxon>
        <taxon>Fabaceae</taxon>
        <taxon>Papilionoideae</taxon>
        <taxon>50 kb inversion clade</taxon>
        <taxon>NPAAA clade</taxon>
        <taxon>indigoferoid/millettioid clade</taxon>
        <taxon>Phaseoleae</taxon>
        <taxon>Mucuna</taxon>
    </lineage>
</organism>
<accession>A0A371G2T7</accession>
<reference evidence="1" key="1">
    <citation type="submission" date="2018-05" db="EMBL/GenBank/DDBJ databases">
        <title>Draft genome of Mucuna pruriens seed.</title>
        <authorList>
            <person name="Nnadi N.E."/>
            <person name="Vos R."/>
            <person name="Hasami M.H."/>
            <person name="Devisetty U.K."/>
            <person name="Aguiy J.C."/>
        </authorList>
    </citation>
    <scope>NUCLEOTIDE SEQUENCE [LARGE SCALE GENOMIC DNA]</scope>
    <source>
        <strain evidence="1">JCA_2017</strain>
    </source>
</reference>
<comment type="caution">
    <text evidence="1">The sequence shown here is derived from an EMBL/GenBank/DDBJ whole genome shotgun (WGS) entry which is preliminary data.</text>
</comment>
<evidence type="ECO:0000313" key="2">
    <source>
        <dbReference type="Proteomes" id="UP000257109"/>
    </source>
</evidence>
<dbReference type="OrthoDB" id="1751726at2759"/>
<protein>
    <submittedName>
        <fullName evidence="1">Uncharacterized protein</fullName>
    </submittedName>
</protein>
<proteinExistence type="predicted"/>
<gene>
    <name evidence="1" type="ORF">CR513_34024</name>
</gene>
<dbReference type="Proteomes" id="UP000257109">
    <property type="component" value="Unassembled WGS sequence"/>
</dbReference>
<feature type="non-terminal residue" evidence="1">
    <location>
        <position position="1"/>
    </location>
</feature>
<dbReference type="AlphaFoldDB" id="A0A371G2T7"/>
<evidence type="ECO:0000313" key="1">
    <source>
        <dbReference type="EMBL" id="RDX84864.1"/>
    </source>
</evidence>
<name>A0A371G2T7_MUCPR</name>